<evidence type="ECO:0000313" key="2">
    <source>
        <dbReference type="EMBL" id="MYC97079.1"/>
    </source>
</evidence>
<dbReference type="PANTHER" id="PTHR43685:SF3">
    <property type="entry name" value="SLR2126 PROTEIN"/>
    <property type="match status" value="1"/>
</dbReference>
<dbReference type="Pfam" id="PF00535">
    <property type="entry name" value="Glycos_transf_2"/>
    <property type="match status" value="1"/>
</dbReference>
<dbReference type="AlphaFoldDB" id="A0A6B1DBW6"/>
<name>A0A6B1DBW6_9CHLR</name>
<reference evidence="2" key="1">
    <citation type="submission" date="2019-09" db="EMBL/GenBank/DDBJ databases">
        <title>Characterisation of the sponge microbiome using genome-centric metagenomics.</title>
        <authorList>
            <person name="Engelberts J.P."/>
            <person name="Robbins S.J."/>
            <person name="De Goeij J.M."/>
            <person name="Aranda M."/>
            <person name="Bell S.C."/>
            <person name="Webster N.S."/>
        </authorList>
    </citation>
    <scope>NUCLEOTIDE SEQUENCE</scope>
    <source>
        <strain evidence="2">SB0661_bin_32</strain>
    </source>
</reference>
<dbReference type="GO" id="GO:0016740">
    <property type="term" value="F:transferase activity"/>
    <property type="evidence" value="ECO:0007669"/>
    <property type="project" value="UniProtKB-KW"/>
</dbReference>
<accession>A0A6B1DBW6</accession>
<dbReference type="SUPFAM" id="SSF53448">
    <property type="entry name" value="Nucleotide-diphospho-sugar transferases"/>
    <property type="match status" value="1"/>
</dbReference>
<feature type="domain" description="Glycosyltransferase 2-like" evidence="1">
    <location>
        <begin position="4"/>
        <end position="108"/>
    </location>
</feature>
<gene>
    <name evidence="2" type="ORF">F4X14_19145</name>
</gene>
<dbReference type="PANTHER" id="PTHR43685">
    <property type="entry name" value="GLYCOSYLTRANSFERASE"/>
    <property type="match status" value="1"/>
</dbReference>
<proteinExistence type="predicted"/>
<evidence type="ECO:0000259" key="1">
    <source>
        <dbReference type="Pfam" id="PF00535"/>
    </source>
</evidence>
<sequence>MRVSVVATVYNEGNSIRTLMDSLLNQTRQPAEIVICDGGSRDDTAVILNEFSGEIPGLRILVEKGANISRGRNRAISEAAGPIIACTDAGVRLDPYWLEQLMAPFEAGTASEERSVEAVAGFFAPDVSGPFQAAMGATVLPREEEIAPERFLPSSRSIAFSKALWRRVGGYPEWLDYCEDLVFDLRIKVAEEEPAFAWAPRAVAYFRPRTDLKSFGQQYYRYARGDGKADLWRMRHAIRYATYLLLIPALLGHALWGQEARWLGWLGLIGGGLINCARPWRRLRLLARDLPPHAQMQAALFVPLIRLVGDLAKMAGYPVGLIWRRRNLHRSEIHWRDV</sequence>
<dbReference type="EMBL" id="VXMH01000104">
    <property type="protein sequence ID" value="MYC97079.1"/>
    <property type="molecule type" value="Genomic_DNA"/>
</dbReference>
<organism evidence="2">
    <name type="scientific">Caldilineaceae bacterium SB0661_bin_32</name>
    <dbReference type="NCBI Taxonomy" id="2605255"/>
    <lineage>
        <taxon>Bacteria</taxon>
        <taxon>Bacillati</taxon>
        <taxon>Chloroflexota</taxon>
        <taxon>Caldilineae</taxon>
        <taxon>Caldilineales</taxon>
        <taxon>Caldilineaceae</taxon>
    </lineage>
</organism>
<dbReference type="InterPro" id="IPR029044">
    <property type="entry name" value="Nucleotide-diphossugar_trans"/>
</dbReference>
<keyword evidence="2" id="KW-0808">Transferase</keyword>
<comment type="caution">
    <text evidence="2">The sequence shown here is derived from an EMBL/GenBank/DDBJ whole genome shotgun (WGS) entry which is preliminary data.</text>
</comment>
<dbReference type="InterPro" id="IPR001173">
    <property type="entry name" value="Glyco_trans_2-like"/>
</dbReference>
<dbReference type="InterPro" id="IPR050834">
    <property type="entry name" value="Glycosyltransf_2"/>
</dbReference>
<dbReference type="Gene3D" id="3.90.550.10">
    <property type="entry name" value="Spore Coat Polysaccharide Biosynthesis Protein SpsA, Chain A"/>
    <property type="match status" value="1"/>
</dbReference>
<protein>
    <submittedName>
        <fullName evidence="2">Glycosyltransferase</fullName>
    </submittedName>
</protein>